<name>A0A381NFE9_9ZZZZ</name>
<keyword evidence="3" id="KW-0687">Ribonucleoprotein</keyword>
<dbReference type="SUPFAM" id="SSF141091">
    <property type="entry name" value="L21p-like"/>
    <property type="match status" value="1"/>
</dbReference>
<accession>A0A381NFE9</accession>
<dbReference type="AlphaFoldDB" id="A0A381NFE9"/>
<comment type="similarity">
    <text evidence="1">Belongs to the bacterial ribosomal protein bL21 family.</text>
</comment>
<dbReference type="HAMAP" id="MF_01363">
    <property type="entry name" value="Ribosomal_bL21"/>
    <property type="match status" value="1"/>
</dbReference>
<evidence type="ECO:0000256" key="2">
    <source>
        <dbReference type="ARBA" id="ARBA00022980"/>
    </source>
</evidence>
<evidence type="ECO:0000256" key="3">
    <source>
        <dbReference type="ARBA" id="ARBA00023274"/>
    </source>
</evidence>
<dbReference type="GO" id="GO:0005762">
    <property type="term" value="C:mitochondrial large ribosomal subunit"/>
    <property type="evidence" value="ECO:0007669"/>
    <property type="project" value="TreeGrafter"/>
</dbReference>
<dbReference type="InterPro" id="IPR036164">
    <property type="entry name" value="bL21-like_sf"/>
</dbReference>
<evidence type="ECO:0000313" key="4">
    <source>
        <dbReference type="EMBL" id="SUZ53292.1"/>
    </source>
</evidence>
<organism evidence="4">
    <name type="scientific">marine metagenome</name>
    <dbReference type="NCBI Taxonomy" id="408172"/>
    <lineage>
        <taxon>unclassified sequences</taxon>
        <taxon>metagenomes</taxon>
        <taxon>ecological metagenomes</taxon>
    </lineage>
</organism>
<sequence>MYAIIKSGGRQLKVAPGSLVTVDRLPDDPGQEVNFDRVLLVEKDGGEIVAGTPYVPNASVLGIVDAEIQGPKIRVFKKKRRKGYRRTQGHRSILTSIRVKDIIVK</sequence>
<reference evidence="4" key="1">
    <citation type="submission" date="2018-05" db="EMBL/GenBank/DDBJ databases">
        <authorList>
            <person name="Lanie J.A."/>
            <person name="Ng W.-L."/>
            <person name="Kazmierczak K.M."/>
            <person name="Andrzejewski T.M."/>
            <person name="Davidsen T.M."/>
            <person name="Wayne K.J."/>
            <person name="Tettelin H."/>
            <person name="Glass J.I."/>
            <person name="Rusch D."/>
            <person name="Podicherti R."/>
            <person name="Tsui H.-C.T."/>
            <person name="Winkler M.E."/>
        </authorList>
    </citation>
    <scope>NUCLEOTIDE SEQUENCE</scope>
</reference>
<evidence type="ECO:0000256" key="1">
    <source>
        <dbReference type="ARBA" id="ARBA00008563"/>
    </source>
</evidence>
<protein>
    <recommendedName>
        <fullName evidence="5">50S ribosomal protein L21</fullName>
    </recommendedName>
</protein>
<dbReference type="GO" id="GO:0006412">
    <property type="term" value="P:translation"/>
    <property type="evidence" value="ECO:0007669"/>
    <property type="project" value="InterPro"/>
</dbReference>
<evidence type="ECO:0008006" key="5">
    <source>
        <dbReference type="Google" id="ProtNLM"/>
    </source>
</evidence>
<dbReference type="EMBL" id="UINC01000323">
    <property type="protein sequence ID" value="SUZ53292.1"/>
    <property type="molecule type" value="Genomic_DNA"/>
</dbReference>
<proteinExistence type="inferred from homology"/>
<dbReference type="InterPro" id="IPR001787">
    <property type="entry name" value="Ribosomal_bL21"/>
</dbReference>
<dbReference type="GO" id="GO:0003723">
    <property type="term" value="F:RNA binding"/>
    <property type="evidence" value="ECO:0007669"/>
    <property type="project" value="InterPro"/>
</dbReference>
<dbReference type="GO" id="GO:0003735">
    <property type="term" value="F:structural constituent of ribosome"/>
    <property type="evidence" value="ECO:0007669"/>
    <property type="project" value="InterPro"/>
</dbReference>
<gene>
    <name evidence="4" type="ORF">METZ01_LOCUS6146</name>
</gene>
<dbReference type="InterPro" id="IPR028909">
    <property type="entry name" value="bL21-like"/>
</dbReference>
<dbReference type="PANTHER" id="PTHR21349:SF0">
    <property type="entry name" value="LARGE RIBOSOMAL SUBUNIT PROTEIN BL21M"/>
    <property type="match status" value="1"/>
</dbReference>
<dbReference type="PANTHER" id="PTHR21349">
    <property type="entry name" value="50S RIBOSOMAL PROTEIN L21"/>
    <property type="match status" value="1"/>
</dbReference>
<dbReference type="Pfam" id="PF00829">
    <property type="entry name" value="Ribosomal_L21p"/>
    <property type="match status" value="1"/>
</dbReference>
<dbReference type="NCBIfam" id="TIGR00061">
    <property type="entry name" value="L21"/>
    <property type="match status" value="1"/>
</dbReference>
<keyword evidence="2" id="KW-0689">Ribosomal protein</keyword>